<name>A0A7J8MTF3_9ROSI</name>
<feature type="non-terminal residue" evidence="2">
    <location>
        <position position="303"/>
    </location>
</feature>
<dbReference type="InterPro" id="IPR044730">
    <property type="entry name" value="RNase_H-like_dom_plant"/>
</dbReference>
<dbReference type="AlphaFoldDB" id="A0A7J8MTF3"/>
<evidence type="ECO:0000313" key="2">
    <source>
        <dbReference type="EMBL" id="MBA0567998.1"/>
    </source>
</evidence>
<dbReference type="GO" id="GO:0004523">
    <property type="term" value="F:RNA-DNA hybrid ribonuclease activity"/>
    <property type="evidence" value="ECO:0007669"/>
    <property type="project" value="InterPro"/>
</dbReference>
<dbReference type="GO" id="GO:0003676">
    <property type="term" value="F:nucleic acid binding"/>
    <property type="evidence" value="ECO:0007669"/>
    <property type="project" value="InterPro"/>
</dbReference>
<dbReference type="InterPro" id="IPR002156">
    <property type="entry name" value="RNaseH_domain"/>
</dbReference>
<dbReference type="InterPro" id="IPR052929">
    <property type="entry name" value="RNase_H-like_EbsB-rel"/>
</dbReference>
<protein>
    <recommendedName>
        <fullName evidence="1">RNase H type-1 domain-containing protein</fullName>
    </recommendedName>
</protein>
<dbReference type="Pfam" id="PF13456">
    <property type="entry name" value="RVT_3"/>
    <property type="match status" value="1"/>
</dbReference>
<dbReference type="Proteomes" id="UP000593572">
    <property type="component" value="Unassembled WGS sequence"/>
</dbReference>
<feature type="non-terminal residue" evidence="2">
    <location>
        <position position="1"/>
    </location>
</feature>
<feature type="domain" description="RNase H type-1" evidence="1">
    <location>
        <begin position="165"/>
        <end position="281"/>
    </location>
</feature>
<dbReference type="PANTHER" id="PTHR47074:SF48">
    <property type="entry name" value="POLYNUCLEOTIDYL TRANSFERASE, RIBONUCLEASE H-LIKE SUPERFAMILY PROTEIN"/>
    <property type="match status" value="1"/>
</dbReference>
<dbReference type="InterPro" id="IPR012337">
    <property type="entry name" value="RNaseH-like_sf"/>
</dbReference>
<dbReference type="InterPro" id="IPR036397">
    <property type="entry name" value="RNaseH_sf"/>
</dbReference>
<sequence length="303" mass="35031">VDIRKKVVQDFWLPNHFAWHGDRVRELYGVTLRDRICELPIIPNGSILALIDSFGGLFGSFGYFTKFAFLLGDWDMICSQRMLKFHPLNIAFEGVLRGMLEDVVWLFDKKAFEDLITILWNGWNYRNNAIFLDKDEDARVNKPILPLTTSPQKWEMPLISVVKVNVDVTVFNNKTRFGVIIHDSDGFILEDSEGYMEELMSVEWAELDALIEGIILAHSLNFDMVIFESNCASLVNHFQKHHNYITLLGHRVKDSRGMIDLVVEADVWIDRDSNRVADKLCYITLNNHCNLSFGMGYLRDIHN</sequence>
<reference evidence="2 3" key="1">
    <citation type="journal article" date="2019" name="Genome Biol. Evol.">
        <title>Insights into the evolution of the New World diploid cottons (Gossypium, subgenus Houzingenia) based on genome sequencing.</title>
        <authorList>
            <person name="Grover C.E."/>
            <person name="Arick M.A. 2nd"/>
            <person name="Thrash A."/>
            <person name="Conover J.L."/>
            <person name="Sanders W.S."/>
            <person name="Peterson D.G."/>
            <person name="Frelichowski J.E."/>
            <person name="Scheffler J.A."/>
            <person name="Scheffler B.E."/>
            <person name="Wendel J.F."/>
        </authorList>
    </citation>
    <scope>NUCLEOTIDE SEQUENCE [LARGE SCALE GENOMIC DNA]</scope>
    <source>
        <strain evidence="2">157</strain>
        <tissue evidence="2">Leaf</tissue>
    </source>
</reference>
<dbReference type="Gene3D" id="3.30.420.10">
    <property type="entry name" value="Ribonuclease H-like superfamily/Ribonuclease H"/>
    <property type="match status" value="1"/>
</dbReference>
<dbReference type="CDD" id="cd06222">
    <property type="entry name" value="RNase_H_like"/>
    <property type="match status" value="1"/>
</dbReference>
<accession>A0A7J8MTF3</accession>
<organism evidence="2 3">
    <name type="scientific">Gossypium lobatum</name>
    <dbReference type="NCBI Taxonomy" id="34289"/>
    <lineage>
        <taxon>Eukaryota</taxon>
        <taxon>Viridiplantae</taxon>
        <taxon>Streptophyta</taxon>
        <taxon>Embryophyta</taxon>
        <taxon>Tracheophyta</taxon>
        <taxon>Spermatophyta</taxon>
        <taxon>Magnoliopsida</taxon>
        <taxon>eudicotyledons</taxon>
        <taxon>Gunneridae</taxon>
        <taxon>Pentapetalae</taxon>
        <taxon>rosids</taxon>
        <taxon>malvids</taxon>
        <taxon>Malvales</taxon>
        <taxon>Malvaceae</taxon>
        <taxon>Malvoideae</taxon>
        <taxon>Gossypium</taxon>
    </lineage>
</organism>
<gene>
    <name evidence="2" type="ORF">Golob_005524</name>
</gene>
<evidence type="ECO:0000259" key="1">
    <source>
        <dbReference type="Pfam" id="PF13456"/>
    </source>
</evidence>
<comment type="caution">
    <text evidence="2">The sequence shown here is derived from an EMBL/GenBank/DDBJ whole genome shotgun (WGS) entry which is preliminary data.</text>
</comment>
<dbReference type="PANTHER" id="PTHR47074">
    <property type="entry name" value="BNAC02G40300D PROTEIN"/>
    <property type="match status" value="1"/>
</dbReference>
<proteinExistence type="predicted"/>
<dbReference type="EMBL" id="JABEZX010000010">
    <property type="protein sequence ID" value="MBA0567998.1"/>
    <property type="molecule type" value="Genomic_DNA"/>
</dbReference>
<dbReference type="SUPFAM" id="SSF53098">
    <property type="entry name" value="Ribonuclease H-like"/>
    <property type="match status" value="1"/>
</dbReference>
<evidence type="ECO:0000313" key="3">
    <source>
        <dbReference type="Proteomes" id="UP000593572"/>
    </source>
</evidence>
<keyword evidence="3" id="KW-1185">Reference proteome</keyword>